<dbReference type="Proteomes" id="UP000829398">
    <property type="component" value="Chromosome 3"/>
</dbReference>
<name>A0ACB8LT13_CITSI</name>
<reference evidence="2" key="1">
    <citation type="journal article" date="2023" name="Hortic. Res.">
        <title>A chromosome-level phased genome enabling allele-level studies in sweet orange: a case study on citrus Huanglongbing tolerance.</title>
        <authorList>
            <person name="Wu B."/>
            <person name="Yu Q."/>
            <person name="Deng Z."/>
            <person name="Duan Y."/>
            <person name="Luo F."/>
            <person name="Gmitter F. Jr."/>
        </authorList>
    </citation>
    <scope>NUCLEOTIDE SEQUENCE [LARGE SCALE GENOMIC DNA]</scope>
    <source>
        <strain evidence="2">cv. Valencia</strain>
    </source>
</reference>
<gene>
    <name evidence="1" type="ORF">KPL71_006782</name>
</gene>
<dbReference type="EMBL" id="CM039172">
    <property type="protein sequence ID" value="KAH9776688.1"/>
    <property type="molecule type" value="Genomic_DNA"/>
</dbReference>
<keyword evidence="2" id="KW-1185">Reference proteome</keyword>
<evidence type="ECO:0000313" key="1">
    <source>
        <dbReference type="EMBL" id="KAH9776688.1"/>
    </source>
</evidence>
<accession>A0ACB8LT13</accession>
<evidence type="ECO:0000313" key="2">
    <source>
        <dbReference type="Proteomes" id="UP000829398"/>
    </source>
</evidence>
<proteinExistence type="predicted"/>
<comment type="caution">
    <text evidence="1">The sequence shown here is derived from an EMBL/GenBank/DDBJ whole genome shotgun (WGS) entry which is preliminary data.</text>
</comment>
<organism evidence="1 2">
    <name type="scientific">Citrus sinensis</name>
    <name type="common">Sweet orange</name>
    <name type="synonym">Citrus aurantium var. sinensis</name>
    <dbReference type="NCBI Taxonomy" id="2711"/>
    <lineage>
        <taxon>Eukaryota</taxon>
        <taxon>Viridiplantae</taxon>
        <taxon>Streptophyta</taxon>
        <taxon>Embryophyta</taxon>
        <taxon>Tracheophyta</taxon>
        <taxon>Spermatophyta</taxon>
        <taxon>Magnoliopsida</taxon>
        <taxon>eudicotyledons</taxon>
        <taxon>Gunneridae</taxon>
        <taxon>Pentapetalae</taxon>
        <taxon>rosids</taxon>
        <taxon>malvids</taxon>
        <taxon>Sapindales</taxon>
        <taxon>Rutaceae</taxon>
        <taxon>Aurantioideae</taxon>
        <taxon>Citrus</taxon>
    </lineage>
</organism>
<protein>
    <submittedName>
        <fullName evidence="1">4-coumarate--CoA ligase-like 9</fullName>
    </submittedName>
</protein>
<sequence length="284" mass="31474">MERFDFETMLKTVDKYKLTSMPVSPPLVVALTKSELTKKYDLSSLQYLSCGGAPLGKEVTDKFKEKFPSVEIIQGYGLTECGGLASSMRDSEETKRHGSVGRLHELMEAKIVDPVTGDALSPGQKGELWLRGPTIMKGYIGDNKATIETVDSEGWLKTGDLCYFDSNGFLFIVDRLKELIKYKAYQIPPAELEHLLQSNPEIADAAVIPYPDEEAGQIPMAFVVRKPGSSINEAQLMDFIAKQVAPYKKIRRVAFVNSIPKSEAGKILRRELVNHALSGNLSKL</sequence>